<dbReference type="InterPro" id="IPR005467">
    <property type="entry name" value="His_kinase_dom"/>
</dbReference>
<evidence type="ECO:0000256" key="10">
    <source>
        <dbReference type="ARBA" id="ARBA00039401"/>
    </source>
</evidence>
<evidence type="ECO:0000259" key="11">
    <source>
        <dbReference type="PROSITE" id="PS50109"/>
    </source>
</evidence>
<evidence type="ECO:0000313" key="12">
    <source>
        <dbReference type="EMBL" id="GIM96204.1"/>
    </source>
</evidence>
<dbReference type="CDD" id="cd00082">
    <property type="entry name" value="HisKA"/>
    <property type="match status" value="1"/>
</dbReference>
<name>A0A919W9Q2_9ACTN</name>
<proteinExistence type="predicted"/>
<evidence type="ECO:0000256" key="2">
    <source>
        <dbReference type="ARBA" id="ARBA00004236"/>
    </source>
</evidence>
<dbReference type="InterPro" id="IPR003594">
    <property type="entry name" value="HATPase_dom"/>
</dbReference>
<evidence type="ECO:0000256" key="3">
    <source>
        <dbReference type="ARBA" id="ARBA00012438"/>
    </source>
</evidence>
<keyword evidence="8" id="KW-0067">ATP-binding</keyword>
<sequence>MGVAVVTAVPVPEPARLLDSAALSRLGHDLRSPLTGIIGLAGLMRRKITCGGADPVQQDRQLQLIADSATGLLATIERVVALAKLETRDDEPPGSTDCGTVAAEVVAELTPAAVEHGRRLHASTGPAPAAITPAAARLIVTELLDNAIKYSTEADIEVTVTGAAISVADHGPGLPAGEQQRIFQPFERGTAAEEREVAGSGLGLALAQRATVRHGGTLGMATGPDGTVFTVTLPRA</sequence>
<dbReference type="EC" id="2.7.13.3" evidence="3"/>
<dbReference type="GO" id="GO:0005524">
    <property type="term" value="F:ATP binding"/>
    <property type="evidence" value="ECO:0007669"/>
    <property type="project" value="UniProtKB-KW"/>
</dbReference>
<reference evidence="12 13" key="1">
    <citation type="submission" date="2021-03" db="EMBL/GenBank/DDBJ databases">
        <title>Whole genome shotgun sequence of Actinoplanes toevensis NBRC 105298.</title>
        <authorList>
            <person name="Komaki H."/>
            <person name="Tamura T."/>
        </authorList>
    </citation>
    <scope>NUCLEOTIDE SEQUENCE [LARGE SCALE GENOMIC DNA]</scope>
    <source>
        <strain evidence="12 13">NBRC 105298</strain>
    </source>
</reference>
<dbReference type="AlphaFoldDB" id="A0A919W9Q2"/>
<comment type="caution">
    <text evidence="12">The sequence shown here is derived from an EMBL/GenBank/DDBJ whole genome shotgun (WGS) entry which is preliminary data.</text>
</comment>
<dbReference type="SMART" id="SM00387">
    <property type="entry name" value="HATPase_c"/>
    <property type="match status" value="1"/>
</dbReference>
<dbReference type="GO" id="GO:0007234">
    <property type="term" value="P:osmosensory signaling via phosphorelay pathway"/>
    <property type="evidence" value="ECO:0007669"/>
    <property type="project" value="TreeGrafter"/>
</dbReference>
<dbReference type="PANTHER" id="PTHR42878">
    <property type="entry name" value="TWO-COMPONENT HISTIDINE KINASE"/>
    <property type="match status" value="1"/>
</dbReference>
<comment type="subcellular location">
    <subcellularLocation>
        <location evidence="2">Cell membrane</location>
    </subcellularLocation>
</comment>
<keyword evidence="6" id="KW-0547">Nucleotide-binding</keyword>
<dbReference type="SUPFAM" id="SSF47384">
    <property type="entry name" value="Homodimeric domain of signal transducing histidine kinase"/>
    <property type="match status" value="1"/>
</dbReference>
<dbReference type="GO" id="GO:0030295">
    <property type="term" value="F:protein kinase activator activity"/>
    <property type="evidence" value="ECO:0007669"/>
    <property type="project" value="TreeGrafter"/>
</dbReference>
<dbReference type="GO" id="GO:0000156">
    <property type="term" value="F:phosphorelay response regulator activity"/>
    <property type="evidence" value="ECO:0007669"/>
    <property type="project" value="TreeGrafter"/>
</dbReference>
<dbReference type="InterPro" id="IPR003661">
    <property type="entry name" value="HisK_dim/P_dom"/>
</dbReference>
<evidence type="ECO:0000256" key="1">
    <source>
        <dbReference type="ARBA" id="ARBA00000085"/>
    </source>
</evidence>
<dbReference type="Pfam" id="PF02518">
    <property type="entry name" value="HATPase_c"/>
    <property type="match status" value="1"/>
</dbReference>
<gene>
    <name evidence="12" type="ORF">Ato02nite_079970</name>
</gene>
<organism evidence="12 13">
    <name type="scientific">Paractinoplanes toevensis</name>
    <dbReference type="NCBI Taxonomy" id="571911"/>
    <lineage>
        <taxon>Bacteria</taxon>
        <taxon>Bacillati</taxon>
        <taxon>Actinomycetota</taxon>
        <taxon>Actinomycetes</taxon>
        <taxon>Micromonosporales</taxon>
        <taxon>Micromonosporaceae</taxon>
        <taxon>Paractinoplanes</taxon>
    </lineage>
</organism>
<evidence type="ECO:0000256" key="8">
    <source>
        <dbReference type="ARBA" id="ARBA00022840"/>
    </source>
</evidence>
<dbReference type="InterPro" id="IPR036097">
    <property type="entry name" value="HisK_dim/P_sf"/>
</dbReference>
<evidence type="ECO:0000256" key="5">
    <source>
        <dbReference type="ARBA" id="ARBA00022679"/>
    </source>
</evidence>
<evidence type="ECO:0000256" key="9">
    <source>
        <dbReference type="ARBA" id="ARBA00023012"/>
    </source>
</evidence>
<feature type="domain" description="Histidine kinase" evidence="11">
    <location>
        <begin position="25"/>
        <end position="236"/>
    </location>
</feature>
<evidence type="ECO:0000313" key="13">
    <source>
        <dbReference type="Proteomes" id="UP000677082"/>
    </source>
</evidence>
<keyword evidence="5" id="KW-0808">Transferase</keyword>
<evidence type="ECO:0000256" key="4">
    <source>
        <dbReference type="ARBA" id="ARBA00022553"/>
    </source>
</evidence>
<dbReference type="Pfam" id="PF00512">
    <property type="entry name" value="HisKA"/>
    <property type="match status" value="1"/>
</dbReference>
<dbReference type="PROSITE" id="PS50109">
    <property type="entry name" value="HIS_KIN"/>
    <property type="match status" value="1"/>
</dbReference>
<dbReference type="PRINTS" id="PR00344">
    <property type="entry name" value="BCTRLSENSOR"/>
</dbReference>
<dbReference type="Gene3D" id="3.30.565.10">
    <property type="entry name" value="Histidine kinase-like ATPase, C-terminal domain"/>
    <property type="match status" value="1"/>
</dbReference>
<dbReference type="Proteomes" id="UP000677082">
    <property type="component" value="Unassembled WGS sequence"/>
</dbReference>
<keyword evidence="4" id="KW-0597">Phosphoprotein</keyword>
<dbReference type="InterPro" id="IPR036890">
    <property type="entry name" value="HATPase_C_sf"/>
</dbReference>
<dbReference type="PANTHER" id="PTHR42878:SF7">
    <property type="entry name" value="SENSOR HISTIDINE KINASE GLRK"/>
    <property type="match status" value="1"/>
</dbReference>
<accession>A0A919W9Q2</accession>
<dbReference type="Gene3D" id="1.10.287.130">
    <property type="match status" value="1"/>
</dbReference>
<evidence type="ECO:0000256" key="6">
    <source>
        <dbReference type="ARBA" id="ARBA00022741"/>
    </source>
</evidence>
<keyword evidence="13" id="KW-1185">Reference proteome</keyword>
<dbReference type="GO" id="GO:0005886">
    <property type="term" value="C:plasma membrane"/>
    <property type="evidence" value="ECO:0007669"/>
    <property type="project" value="UniProtKB-SubCell"/>
</dbReference>
<dbReference type="SMART" id="SM00388">
    <property type="entry name" value="HisKA"/>
    <property type="match status" value="1"/>
</dbReference>
<evidence type="ECO:0000256" key="7">
    <source>
        <dbReference type="ARBA" id="ARBA00022777"/>
    </source>
</evidence>
<keyword evidence="7" id="KW-0418">Kinase</keyword>
<comment type="catalytic activity">
    <reaction evidence="1">
        <text>ATP + protein L-histidine = ADP + protein N-phospho-L-histidine.</text>
        <dbReference type="EC" id="2.7.13.3"/>
    </reaction>
</comment>
<dbReference type="SUPFAM" id="SSF55874">
    <property type="entry name" value="ATPase domain of HSP90 chaperone/DNA topoisomerase II/histidine kinase"/>
    <property type="match status" value="1"/>
</dbReference>
<dbReference type="InterPro" id="IPR050351">
    <property type="entry name" value="BphY/WalK/GraS-like"/>
</dbReference>
<dbReference type="CDD" id="cd00075">
    <property type="entry name" value="HATPase"/>
    <property type="match status" value="1"/>
</dbReference>
<dbReference type="GO" id="GO:0000155">
    <property type="term" value="F:phosphorelay sensor kinase activity"/>
    <property type="evidence" value="ECO:0007669"/>
    <property type="project" value="InterPro"/>
</dbReference>
<dbReference type="EMBL" id="BOQN01000107">
    <property type="protein sequence ID" value="GIM96204.1"/>
    <property type="molecule type" value="Genomic_DNA"/>
</dbReference>
<dbReference type="InterPro" id="IPR004358">
    <property type="entry name" value="Sig_transdc_His_kin-like_C"/>
</dbReference>
<keyword evidence="9" id="KW-0902">Two-component regulatory system</keyword>
<protein>
    <recommendedName>
        <fullName evidence="10">Sensor-like histidine kinase SenX3</fullName>
        <ecNumber evidence="3">2.7.13.3</ecNumber>
    </recommendedName>
</protein>